<dbReference type="STRING" id="8022.A0A060XT34"/>
<dbReference type="PANTHER" id="PTHR11559">
    <property type="entry name" value="CARBOXYLESTERASE"/>
    <property type="match status" value="1"/>
</dbReference>
<proteinExistence type="inferred from homology"/>
<dbReference type="InterPro" id="IPR019826">
    <property type="entry name" value="Carboxylesterase_B_AS"/>
</dbReference>
<evidence type="ECO:0000256" key="3">
    <source>
        <dbReference type="ARBA" id="ARBA00022801"/>
    </source>
</evidence>
<dbReference type="PROSITE" id="PS00122">
    <property type="entry name" value="CARBOXYLESTERASE_B_1"/>
    <property type="match status" value="2"/>
</dbReference>
<dbReference type="InterPro" id="IPR002018">
    <property type="entry name" value="CarbesteraseB"/>
</dbReference>
<protein>
    <recommendedName>
        <fullName evidence="5">Carboxylesterase type B domain-containing protein</fullName>
    </recommendedName>
</protein>
<dbReference type="PROSITE" id="PS01173">
    <property type="entry name" value="LIPASE_GDXG_HIS"/>
    <property type="match status" value="2"/>
</dbReference>
<feature type="domain" description="Carboxylesterase type B" evidence="5">
    <location>
        <begin position="38"/>
        <end position="547"/>
    </location>
</feature>
<gene>
    <name evidence="6" type="ORF">GSONMT00011842001</name>
</gene>
<dbReference type="Proteomes" id="UP000193380">
    <property type="component" value="Unassembled WGS sequence"/>
</dbReference>
<dbReference type="FunFam" id="3.40.50.1820:FF:000011">
    <property type="entry name" value="Carboxylic ester hydrolase"/>
    <property type="match status" value="2"/>
</dbReference>
<dbReference type="EMBL" id="FR905544">
    <property type="protein sequence ID" value="CDQ80080.1"/>
    <property type="molecule type" value="Genomic_DNA"/>
</dbReference>
<accession>A0A060XT34</accession>
<keyword evidence="4" id="KW-1015">Disulfide bond</keyword>
<comment type="similarity">
    <text evidence="2">Belongs to the 'GDXG' lipolytic enzyme family.</text>
</comment>
<organism evidence="6 7">
    <name type="scientific">Oncorhynchus mykiss</name>
    <name type="common">Rainbow trout</name>
    <name type="synonym">Salmo gairdneri</name>
    <dbReference type="NCBI Taxonomy" id="8022"/>
    <lineage>
        <taxon>Eukaryota</taxon>
        <taxon>Metazoa</taxon>
        <taxon>Chordata</taxon>
        <taxon>Craniata</taxon>
        <taxon>Vertebrata</taxon>
        <taxon>Euteleostomi</taxon>
        <taxon>Actinopterygii</taxon>
        <taxon>Neopterygii</taxon>
        <taxon>Teleostei</taxon>
        <taxon>Protacanthopterygii</taxon>
        <taxon>Salmoniformes</taxon>
        <taxon>Salmonidae</taxon>
        <taxon>Salmoninae</taxon>
        <taxon>Oncorhynchus</taxon>
    </lineage>
</organism>
<dbReference type="InterPro" id="IPR002168">
    <property type="entry name" value="Lipase_GDXG_HIS_AS"/>
</dbReference>
<reference evidence="6" key="2">
    <citation type="submission" date="2014-03" db="EMBL/GenBank/DDBJ databases">
        <authorList>
            <person name="Genoscope - CEA"/>
        </authorList>
    </citation>
    <scope>NUCLEOTIDE SEQUENCE</scope>
</reference>
<dbReference type="InterPro" id="IPR019819">
    <property type="entry name" value="Carboxylesterase_B_CS"/>
</dbReference>
<comment type="similarity">
    <text evidence="1">Belongs to the type-B carboxylesterase/lipase family.</text>
</comment>
<evidence type="ECO:0000313" key="7">
    <source>
        <dbReference type="Proteomes" id="UP000193380"/>
    </source>
</evidence>
<dbReference type="ESTHER" id="oncmy-a0a060.2">
    <property type="family name" value="Carb_B_Chordata"/>
</dbReference>
<name>A0A060XT34_ONCMY</name>
<dbReference type="Pfam" id="PF00135">
    <property type="entry name" value="COesterase"/>
    <property type="match status" value="2"/>
</dbReference>
<dbReference type="GO" id="GO:0016787">
    <property type="term" value="F:hydrolase activity"/>
    <property type="evidence" value="ECO:0007669"/>
    <property type="project" value="UniProtKB-KW"/>
</dbReference>
<reference evidence="6" key="1">
    <citation type="journal article" date="2014" name="Nat. Commun.">
        <title>The rainbow trout genome provides novel insights into evolution after whole-genome duplication in vertebrates.</title>
        <authorList>
            <person name="Berthelot C."/>
            <person name="Brunet F."/>
            <person name="Chalopin D."/>
            <person name="Juanchich A."/>
            <person name="Bernard M."/>
            <person name="Noel B."/>
            <person name="Bento P."/>
            <person name="Da Silva C."/>
            <person name="Labadie K."/>
            <person name="Alberti A."/>
            <person name="Aury J.M."/>
            <person name="Louis A."/>
            <person name="Dehais P."/>
            <person name="Bardou P."/>
            <person name="Montfort J."/>
            <person name="Klopp C."/>
            <person name="Cabau C."/>
            <person name="Gaspin C."/>
            <person name="Thorgaard G.H."/>
            <person name="Boussaha M."/>
            <person name="Quillet E."/>
            <person name="Guyomard R."/>
            <person name="Galiana D."/>
            <person name="Bobe J."/>
            <person name="Volff J.N."/>
            <person name="Genet C."/>
            <person name="Wincker P."/>
            <person name="Jaillon O."/>
            <person name="Roest Crollius H."/>
            <person name="Guiguen Y."/>
        </authorList>
    </citation>
    <scope>NUCLEOTIDE SEQUENCE [LARGE SCALE GENOMIC DNA]</scope>
</reference>
<dbReference type="AlphaFoldDB" id="A0A060XT34"/>
<evidence type="ECO:0000259" key="5">
    <source>
        <dbReference type="Pfam" id="PF00135"/>
    </source>
</evidence>
<dbReference type="SUPFAM" id="SSF53474">
    <property type="entry name" value="alpha/beta-Hydrolases"/>
    <property type="match status" value="2"/>
</dbReference>
<dbReference type="ESTHER" id="oncmy-a0a060.1">
    <property type="family name" value="Carb_B_Chordata"/>
</dbReference>
<evidence type="ECO:0000256" key="1">
    <source>
        <dbReference type="ARBA" id="ARBA00005964"/>
    </source>
</evidence>
<keyword evidence="3" id="KW-0378">Hydrolase</keyword>
<evidence type="ECO:0000313" key="6">
    <source>
        <dbReference type="EMBL" id="CDQ80080.1"/>
    </source>
</evidence>
<feature type="domain" description="Carboxylesterase type B" evidence="5">
    <location>
        <begin position="573"/>
        <end position="1103"/>
    </location>
</feature>
<dbReference type="CDD" id="cd00312">
    <property type="entry name" value="Esterase_lipase"/>
    <property type="match status" value="1"/>
</dbReference>
<dbReference type="InterPro" id="IPR050309">
    <property type="entry name" value="Type-B_Carboxylest/Lipase"/>
</dbReference>
<evidence type="ECO:0000256" key="2">
    <source>
        <dbReference type="ARBA" id="ARBA00010515"/>
    </source>
</evidence>
<sequence>MVYELDKHTGLYTFKGCSETNFYSMKRSNHTSLLFFETPVIQTKLGGLRGQYVSVKGKETVVQAYLGVPFAKPPVGPLRLAPPQPVEGWEGVRDAIQQPLMCFQDRQITKDLYSNVSMTVEIPEVSEDCLYLNIYTPVKPAKKTRLHVMVWIHGGGFAMGSASAYDGSALAAYQDVVVVVIQYRLGWLGFFSTGDKYAPGNMGLLDQVEALRWVQEHIHNFGGDSKSVTIFGESAGGASVSLLLLSPLSIGLFHGAIAESGTAAMKMLFNPNPLLVAQTVANLIGCESTNTVKIADCVKKLPADHIMNIQKQNQMLFFGVTADGQFLSKSAMEISQNHEMHKVPFMTGVNDNEVGWLLAKFFAPPGWEDGVDRVKVMPMMAMFYPDPKDQWITELIADEYLGTSGNRVKNRDGFTELLGDIMFTIPALQMANFHRDAGVPMYLYEFQQTPSMLKKMRPSFVGSDHGDELMFVFGFCFTSHFIMDGCAEKDEQLSRIMMSYWGNFARTGSPNGAGLVQWPQYGLEGHYLGIGLEQVPGQHLKRDRFTFLTQTVPEKLRLGREKMEQSDLPKTGPVVQTKLGGLRGQYVSVKGKETVVQAYLGVPFAKPPVGPLRLTPPQPVEGWERVRDATQQPLMCLQDRQRTVDFVSNWSIKVEIPAVSEDCLYLNIYTPAKPAENTKLPVMVWIHGGGFAMGSASTYDGSALAAYQDVVVVVIQYRLGLLGFFSTGDKYAPGNMGLLDQVEALRWVQEHIHNFGGDSKSVTIFGESAGGVSVSLLLHSPLSAGLFHRAIAESGTAAMDAIINSDPLSVAQMVATILGCNSSNTEQIADCVEKLTADDIVNVHKQNKMLRIGVTVGGHFLPKLLTETFHNHEMHKVPFLTGTNTDEGWLLANSDSVTDLIFIFQLQWLNVVLLMMAPPGWVDGIDREQVMPLLALCYPDPKDQWITELIADEYLGTSGDRIKNRDGFIELVGDALFTIPALKTAGFHRDAGVPMYLYEFQQTPSMLKKMRPSFVGSDHGDELMFVFGYCFTTSHVTVDALCTEEDEQLSGIMMSYWGNFARTGSPNGVGLVQWPQYGPEGDYLGIGLEQVPGQHLKRDRFTFMTKILPEKVHLVQEKNKHSEL</sequence>
<dbReference type="InterPro" id="IPR029058">
    <property type="entry name" value="AB_hydrolase_fold"/>
</dbReference>
<dbReference type="Gene3D" id="3.40.50.1820">
    <property type="entry name" value="alpha/beta hydrolase"/>
    <property type="match status" value="2"/>
</dbReference>
<evidence type="ECO:0000256" key="4">
    <source>
        <dbReference type="ARBA" id="ARBA00023157"/>
    </source>
</evidence>
<dbReference type="PROSITE" id="PS00941">
    <property type="entry name" value="CARBOXYLESTERASE_B_2"/>
    <property type="match status" value="2"/>
</dbReference>
<dbReference type="PaxDb" id="8022-A0A060XT34"/>